<dbReference type="Proteomes" id="UP000186456">
    <property type="component" value="Unassembled WGS sequence"/>
</dbReference>
<accession>A0A1H0KP20</accession>
<feature type="domain" description="N-acetyltransferase" evidence="1">
    <location>
        <begin position="11"/>
        <end position="173"/>
    </location>
</feature>
<keyword evidence="2" id="KW-0808">Transferase</keyword>
<dbReference type="Pfam" id="PF13302">
    <property type="entry name" value="Acetyltransf_3"/>
    <property type="match status" value="1"/>
</dbReference>
<reference evidence="2 3" key="1">
    <citation type="submission" date="2016-10" db="EMBL/GenBank/DDBJ databases">
        <authorList>
            <person name="de Groot N.N."/>
        </authorList>
    </citation>
    <scope>NUCLEOTIDE SEQUENCE [LARGE SCALE GENOMIC DNA]</scope>
    <source>
        <strain evidence="2 3">StLB037</strain>
    </source>
</reference>
<dbReference type="GO" id="GO:0016747">
    <property type="term" value="F:acyltransferase activity, transferring groups other than amino-acyl groups"/>
    <property type="evidence" value="ECO:0007669"/>
    <property type="project" value="InterPro"/>
</dbReference>
<dbReference type="PANTHER" id="PTHR43792">
    <property type="entry name" value="GNAT FAMILY, PUTATIVE (AFU_ORTHOLOGUE AFUA_3G00765)-RELATED-RELATED"/>
    <property type="match status" value="1"/>
</dbReference>
<dbReference type="EMBL" id="FNJN01000001">
    <property type="protein sequence ID" value="SDO57521.1"/>
    <property type="molecule type" value="Genomic_DNA"/>
</dbReference>
<proteinExistence type="predicted"/>
<dbReference type="InterPro" id="IPR051531">
    <property type="entry name" value="N-acetyltransferase"/>
</dbReference>
<dbReference type="Gene3D" id="3.40.630.30">
    <property type="match status" value="1"/>
</dbReference>
<dbReference type="RefSeq" id="WP_074694069.1">
    <property type="nucleotide sequence ID" value="NZ_FNJN01000001.1"/>
</dbReference>
<evidence type="ECO:0000313" key="2">
    <source>
        <dbReference type="EMBL" id="SDO57521.1"/>
    </source>
</evidence>
<sequence>MEPEILRTARLELSAPRVNDVEAIHAECQDAAIQRFTTVPAPYLPEDAETFVELTRGWWAEGSEATWAIRLEGRLVGMVGLAKLPSGGPEIGYWVSPSVRGRGLATEAARAVVGWGFALERPAIERIEWRAVVGNAGSARVARALGFRYEGLLRHAHVNFLGRSDLWVGGLLRDDDRAPQPWRVLEP</sequence>
<dbReference type="AlphaFoldDB" id="A0A1H0KP20"/>
<dbReference type="SUPFAM" id="SSF55729">
    <property type="entry name" value="Acyl-CoA N-acyltransferases (Nat)"/>
    <property type="match status" value="1"/>
</dbReference>
<dbReference type="InterPro" id="IPR000182">
    <property type="entry name" value="GNAT_dom"/>
</dbReference>
<dbReference type="InterPro" id="IPR016181">
    <property type="entry name" value="Acyl_CoA_acyltransferase"/>
</dbReference>
<organism evidence="2 3">
    <name type="scientific">Microbacterium testaceum (strain StLB037)</name>
    <dbReference type="NCBI Taxonomy" id="979556"/>
    <lineage>
        <taxon>Bacteria</taxon>
        <taxon>Bacillati</taxon>
        <taxon>Actinomycetota</taxon>
        <taxon>Actinomycetes</taxon>
        <taxon>Micrococcales</taxon>
        <taxon>Microbacteriaceae</taxon>
        <taxon>Microbacterium</taxon>
    </lineage>
</organism>
<protein>
    <submittedName>
        <fullName evidence="2">Protein N-acetyltransferase, RimJ/RimL family</fullName>
    </submittedName>
</protein>
<name>A0A1H0KP20_MICTS</name>
<evidence type="ECO:0000259" key="1">
    <source>
        <dbReference type="PROSITE" id="PS51186"/>
    </source>
</evidence>
<dbReference type="PROSITE" id="PS51186">
    <property type="entry name" value="GNAT"/>
    <property type="match status" value="1"/>
</dbReference>
<evidence type="ECO:0000313" key="3">
    <source>
        <dbReference type="Proteomes" id="UP000186456"/>
    </source>
</evidence>
<dbReference type="CDD" id="cd04301">
    <property type="entry name" value="NAT_SF"/>
    <property type="match status" value="1"/>
</dbReference>
<gene>
    <name evidence="2" type="ORF">SAMN04487788_0100</name>
</gene>